<dbReference type="EMBL" id="UINC01025412">
    <property type="protein sequence ID" value="SVB00949.1"/>
    <property type="molecule type" value="Genomic_DNA"/>
</dbReference>
<proteinExistence type="predicted"/>
<dbReference type="AlphaFoldDB" id="A0A382AHV0"/>
<evidence type="ECO:0000313" key="1">
    <source>
        <dbReference type="EMBL" id="SVB00949.1"/>
    </source>
</evidence>
<organism evidence="1">
    <name type="scientific">marine metagenome</name>
    <dbReference type="NCBI Taxonomy" id="408172"/>
    <lineage>
        <taxon>unclassified sequences</taxon>
        <taxon>metagenomes</taxon>
        <taxon>ecological metagenomes</taxon>
    </lineage>
</organism>
<protein>
    <submittedName>
        <fullName evidence="1">Uncharacterized protein</fullName>
    </submittedName>
</protein>
<name>A0A382AHV0_9ZZZZ</name>
<reference evidence="1" key="1">
    <citation type="submission" date="2018-05" db="EMBL/GenBank/DDBJ databases">
        <authorList>
            <person name="Lanie J.A."/>
            <person name="Ng W.-L."/>
            <person name="Kazmierczak K.M."/>
            <person name="Andrzejewski T.M."/>
            <person name="Davidsen T.M."/>
            <person name="Wayne K.J."/>
            <person name="Tettelin H."/>
            <person name="Glass J.I."/>
            <person name="Rusch D."/>
            <person name="Podicherti R."/>
            <person name="Tsui H.-C.T."/>
            <person name="Winkler M.E."/>
        </authorList>
    </citation>
    <scope>NUCLEOTIDE SEQUENCE</scope>
</reference>
<sequence length="51" mass="5831">MNRFTTETIAFQYLVTASWPERQRRFVIVRTGRAIGVQTGRAVTEKQGKSS</sequence>
<accession>A0A382AHV0</accession>
<gene>
    <name evidence="1" type="ORF">METZ01_LOCUS153803</name>
</gene>